<feature type="binding site" evidence="4">
    <location>
        <position position="40"/>
    </location>
    <ligand>
        <name>Mg(2+)</name>
        <dbReference type="ChEBI" id="CHEBI:18420"/>
    </ligand>
</feature>
<dbReference type="WBParaSite" id="SPAL_0000453500.1">
    <property type="protein sequence ID" value="SPAL_0000453500.1"/>
    <property type="gene ID" value="SPAL_0000453500"/>
</dbReference>
<dbReference type="Proteomes" id="UP000046392">
    <property type="component" value="Unplaced"/>
</dbReference>
<feature type="binding site" evidence="4">
    <location>
        <position position="57"/>
    </location>
    <ligand>
        <name>Mg(2+)</name>
        <dbReference type="ChEBI" id="CHEBI:18420"/>
    </ligand>
</feature>
<feature type="coiled-coil region" evidence="5">
    <location>
        <begin position="194"/>
        <end position="250"/>
    </location>
</feature>
<dbReference type="Gene3D" id="3.40.50.300">
    <property type="entry name" value="P-loop containing nucleotide triphosphate hydrolases"/>
    <property type="match status" value="1"/>
</dbReference>
<proteinExistence type="predicted"/>
<dbReference type="Pfam" id="PF00025">
    <property type="entry name" value="Arf"/>
    <property type="match status" value="1"/>
</dbReference>
<dbReference type="SUPFAM" id="SSF52540">
    <property type="entry name" value="P-loop containing nucleoside triphosphate hydrolases"/>
    <property type="match status" value="1"/>
</dbReference>
<evidence type="ECO:0000256" key="5">
    <source>
        <dbReference type="SAM" id="Coils"/>
    </source>
</evidence>
<keyword evidence="5" id="KW-0175">Coiled coil</keyword>
<dbReference type="PRINTS" id="PR00328">
    <property type="entry name" value="SAR1GTPBP"/>
</dbReference>
<reference evidence="7" key="1">
    <citation type="submission" date="2017-02" db="UniProtKB">
        <authorList>
            <consortium name="WormBaseParasite"/>
        </authorList>
    </citation>
    <scope>IDENTIFICATION</scope>
</reference>
<evidence type="ECO:0000256" key="4">
    <source>
        <dbReference type="PIRSR" id="PIRSR606689-2"/>
    </source>
</evidence>
<dbReference type="GO" id="GO:0005525">
    <property type="term" value="F:GTP binding"/>
    <property type="evidence" value="ECO:0007669"/>
    <property type="project" value="UniProtKB-KW"/>
</dbReference>
<dbReference type="STRING" id="174720.A0A0N5BEW6"/>
<dbReference type="GO" id="GO:0046872">
    <property type="term" value="F:metal ion binding"/>
    <property type="evidence" value="ECO:0007669"/>
    <property type="project" value="UniProtKB-KW"/>
</dbReference>
<dbReference type="PANTHER" id="PTHR46090">
    <property type="entry name" value="ADP-RIBOSYLATION FACTOR-LIKE PROTEIN 13B"/>
    <property type="match status" value="1"/>
</dbReference>
<dbReference type="InterPro" id="IPR006689">
    <property type="entry name" value="Small_GTPase_ARF/SAR"/>
</dbReference>
<dbReference type="InterPro" id="IPR051995">
    <property type="entry name" value="Ciliary_GTPase"/>
</dbReference>
<dbReference type="SMART" id="SM00177">
    <property type="entry name" value="ARF"/>
    <property type="match status" value="1"/>
</dbReference>
<dbReference type="NCBIfam" id="TIGR00231">
    <property type="entry name" value="small_GTP"/>
    <property type="match status" value="1"/>
</dbReference>
<dbReference type="AlphaFoldDB" id="A0A0N5BEW6"/>
<evidence type="ECO:0000256" key="3">
    <source>
        <dbReference type="PIRSR" id="PIRSR606689-1"/>
    </source>
</evidence>
<dbReference type="SMART" id="SM00178">
    <property type="entry name" value="SAR"/>
    <property type="match status" value="1"/>
</dbReference>
<feature type="binding site" evidence="3">
    <location>
        <begin position="33"/>
        <end position="40"/>
    </location>
    <ligand>
        <name>GTP</name>
        <dbReference type="ChEBI" id="CHEBI:37565"/>
    </ligand>
</feature>
<evidence type="ECO:0000313" key="6">
    <source>
        <dbReference type="Proteomes" id="UP000046392"/>
    </source>
</evidence>
<dbReference type="InterPro" id="IPR005225">
    <property type="entry name" value="Small_GTP-bd"/>
</dbReference>
<dbReference type="InterPro" id="IPR027417">
    <property type="entry name" value="P-loop_NTPase"/>
</dbReference>
<evidence type="ECO:0000256" key="2">
    <source>
        <dbReference type="ARBA" id="ARBA00023134"/>
    </source>
</evidence>
<evidence type="ECO:0000313" key="7">
    <source>
        <dbReference type="WBParaSite" id="SPAL_0000453500.1"/>
    </source>
</evidence>
<dbReference type="PROSITE" id="PS51417">
    <property type="entry name" value="ARF"/>
    <property type="match status" value="1"/>
</dbReference>
<feature type="binding site" evidence="3">
    <location>
        <begin position="137"/>
        <end position="140"/>
    </location>
    <ligand>
        <name>GTP</name>
        <dbReference type="ChEBI" id="CHEBI:37565"/>
    </ligand>
</feature>
<keyword evidence="4" id="KW-0479">Metal-binding</keyword>
<protein>
    <submittedName>
        <fullName evidence="7">ADP-ribosylation factor-like protein 13B</fullName>
    </submittedName>
</protein>
<keyword evidence="4" id="KW-0460">Magnesium</keyword>
<dbReference type="PANTHER" id="PTHR46090:SF2">
    <property type="entry name" value="ADP-RIBOSYLATION FACTOR-LIKE PROTEIN 13B"/>
    <property type="match status" value="1"/>
</dbReference>
<keyword evidence="2 3" id="KW-0342">GTP-binding</keyword>
<name>A0A0N5BEW6_STREA</name>
<sequence length="381" mass="43023">MGNCGLCSGGFRERKNRIFPVGDKRKITICFLGPENVGKTTILRAINGESPENVTQTNGFNQESIKFMKAHITVYDLGGNDKIREIWPNYYGEVYGSIFVWDTNRHSDEDIEFVKIMVTAIISNPDMTGKPLLILLNKKDLGNSITEYDFCDKINLHQLASESGSHLKVLNCHALHGVGKNLDPIIHEGLEWLLEEIKTSYNSIDERVKQAVNELIKRQQDDKVKRQHRLAELQAEQAEEDAKLEQAERAANGNIWSGETASNNIENVEENPIPDVLPPKLLPPLRTNKVLPQNGETPLTEEGSNLKVFEIESEDKQFKESFEMENLRRDIEIQTDLSFPVITNNDDEEKVIIEKIGSKRKVSLHSTHDANRGGITLAPLD</sequence>
<keyword evidence="1 3" id="KW-0547">Nucleotide-binding</keyword>
<accession>A0A0N5BEW6</accession>
<keyword evidence="6" id="KW-1185">Reference proteome</keyword>
<dbReference type="GO" id="GO:0003924">
    <property type="term" value="F:GTPase activity"/>
    <property type="evidence" value="ECO:0007669"/>
    <property type="project" value="InterPro"/>
</dbReference>
<feature type="binding site" evidence="3">
    <location>
        <position position="79"/>
    </location>
    <ligand>
        <name>GTP</name>
        <dbReference type="ChEBI" id="CHEBI:37565"/>
    </ligand>
</feature>
<evidence type="ECO:0000256" key="1">
    <source>
        <dbReference type="ARBA" id="ARBA00022741"/>
    </source>
</evidence>
<organism evidence="6 7">
    <name type="scientific">Strongyloides papillosus</name>
    <name type="common">Intestinal threadworm</name>
    <dbReference type="NCBI Taxonomy" id="174720"/>
    <lineage>
        <taxon>Eukaryota</taxon>
        <taxon>Metazoa</taxon>
        <taxon>Ecdysozoa</taxon>
        <taxon>Nematoda</taxon>
        <taxon>Chromadorea</taxon>
        <taxon>Rhabditida</taxon>
        <taxon>Tylenchina</taxon>
        <taxon>Panagrolaimomorpha</taxon>
        <taxon>Strongyloidoidea</taxon>
        <taxon>Strongyloididae</taxon>
        <taxon>Strongyloides</taxon>
    </lineage>
</organism>